<dbReference type="GO" id="GO:0042242">
    <property type="term" value="F:cobyrinic acid a,c-diamide synthase activity"/>
    <property type="evidence" value="ECO:0007669"/>
    <property type="project" value="UniProtKB-UniRule"/>
</dbReference>
<comment type="cofactor">
    <cofactor evidence="1 8">
        <name>Mg(2+)</name>
        <dbReference type="ChEBI" id="CHEBI:18420"/>
    </cofactor>
</comment>
<dbReference type="GO" id="GO:0005524">
    <property type="term" value="F:ATP binding"/>
    <property type="evidence" value="ECO:0007669"/>
    <property type="project" value="UniProtKB-UniRule"/>
</dbReference>
<dbReference type="CDD" id="cd03130">
    <property type="entry name" value="GATase1_CobB"/>
    <property type="match status" value="1"/>
</dbReference>
<feature type="domain" description="CobB/CobQ-like glutamine amidotransferase" evidence="10">
    <location>
        <begin position="234"/>
        <end position="423"/>
    </location>
</feature>
<dbReference type="Gene3D" id="3.40.50.300">
    <property type="entry name" value="P-loop containing nucleotide triphosphate hydrolases"/>
    <property type="match status" value="2"/>
</dbReference>
<reference evidence="11" key="2">
    <citation type="submission" date="2020-09" db="EMBL/GenBank/DDBJ databases">
        <authorList>
            <person name="Sun Q."/>
            <person name="Ohkuma M."/>
        </authorList>
    </citation>
    <scope>NUCLEOTIDE SEQUENCE</scope>
    <source>
        <strain evidence="11">JCM 19596</strain>
    </source>
</reference>
<evidence type="ECO:0000256" key="1">
    <source>
        <dbReference type="ARBA" id="ARBA00001946"/>
    </source>
</evidence>
<comment type="catalytic activity">
    <reaction evidence="8">
        <text>cob(II)yrinate + 2 L-glutamine + 2 ATP + 2 H2O = cob(II)yrinate a,c diamide + 2 L-glutamate + 2 ADP + 2 phosphate + 2 H(+)</text>
        <dbReference type="Rhea" id="RHEA:26289"/>
        <dbReference type="ChEBI" id="CHEBI:15377"/>
        <dbReference type="ChEBI" id="CHEBI:15378"/>
        <dbReference type="ChEBI" id="CHEBI:29985"/>
        <dbReference type="ChEBI" id="CHEBI:30616"/>
        <dbReference type="ChEBI" id="CHEBI:43474"/>
        <dbReference type="ChEBI" id="CHEBI:58359"/>
        <dbReference type="ChEBI" id="CHEBI:58537"/>
        <dbReference type="ChEBI" id="CHEBI:58894"/>
        <dbReference type="ChEBI" id="CHEBI:456216"/>
        <dbReference type="EC" id="6.3.5.11"/>
    </reaction>
</comment>
<dbReference type="UniPathway" id="UPA00148">
    <property type="reaction ID" value="UER00231"/>
</dbReference>
<keyword evidence="6 8" id="KW-0460">Magnesium</keyword>
<proteinExistence type="inferred from homology"/>
<dbReference type="NCBIfam" id="NF002204">
    <property type="entry name" value="PRK01077.1"/>
    <property type="match status" value="1"/>
</dbReference>
<keyword evidence="4 8" id="KW-0547">Nucleotide-binding</keyword>
<evidence type="ECO:0000313" key="12">
    <source>
        <dbReference type="Proteomes" id="UP000607197"/>
    </source>
</evidence>
<dbReference type="Pfam" id="PF07685">
    <property type="entry name" value="GATase_3"/>
    <property type="match status" value="1"/>
</dbReference>
<dbReference type="InterPro" id="IPR004484">
    <property type="entry name" value="CbiA/CobB_synth"/>
</dbReference>
<dbReference type="SUPFAM" id="SSF52317">
    <property type="entry name" value="Class I glutamine amidotransferase-like"/>
    <property type="match status" value="1"/>
</dbReference>
<comment type="miscellaneous">
    <text evidence="8">The a and c carboxylates of cobyrinate are activated for nucleophilic attack via formation of a phosphorylated intermediate by ATP. CbiA catalyzes first the amidation of the c-carboxylate, and then that of the a-carboxylate.</text>
</comment>
<dbReference type="InterPro" id="IPR027417">
    <property type="entry name" value="P-loop_NTPase"/>
</dbReference>
<dbReference type="Proteomes" id="UP000607197">
    <property type="component" value="Unassembled WGS sequence"/>
</dbReference>
<dbReference type="PROSITE" id="PS51274">
    <property type="entry name" value="GATASE_COBBQ"/>
    <property type="match status" value="1"/>
</dbReference>
<evidence type="ECO:0000259" key="9">
    <source>
        <dbReference type="Pfam" id="PF01656"/>
    </source>
</evidence>
<comment type="domain">
    <text evidence="8">Comprises of two domains. The C-terminal domain contains the binding site for glutamine and catalyzes the hydrolysis of this substrate to glutamate and ammonia. The N-terminal domain is anticipated to bind ATP and cobyrinate and catalyzes the ultimate synthesis of the diamide product. The ammonia produced via the glutaminase domain is probably translocated to the adjacent domain via a molecular tunnel, where it reacts with an activated intermediate.</text>
</comment>
<evidence type="ECO:0000256" key="8">
    <source>
        <dbReference type="HAMAP-Rule" id="MF_00027"/>
    </source>
</evidence>
<comment type="caution">
    <text evidence="11">The sequence shown here is derived from an EMBL/GenBank/DDBJ whole genome shotgun (WGS) entry which is preliminary data.</text>
</comment>
<dbReference type="PANTHER" id="PTHR43873:SF1">
    <property type="entry name" value="COBYRINATE A,C-DIAMIDE SYNTHASE"/>
    <property type="match status" value="1"/>
</dbReference>
<sequence length="432" mass="45870">MRGVVLGGTASGVGKTVATLAVCRALERAGRTVQPAKAGPDFIDPSHHDAITGRSSRTLDPWLEGHEGMRRNYFRGSGDLCIVEGMMGLYDGSVASTADVAAALDLPVVLVVDASAGMQSVAATALGFREYAAHAGVEVDVAGVLAQRAHGGRHADGIRDALPDGLTYFGRVPPRDDLTIPDRHLGLERGSESPLEADVLDAAAESIRVRRLLDVAREPPRPDPEPVGERRERTVAVARDDAFCFTYPAVLERLRERARVEPFSPVAGDDLPACDGVYLPGGYPELHAPALAESPALDTLTDRASEGLPILGECGGLMALCESLTTAGGDTYEMAGVLPASVEMRDTYRALDHVELRATTDGTTATAGDSQRGHEFHYSSLTPAGDARYAFDVERGTGIDGDHDGLTEYETLGTYCHRHAASGAFDRFVDHL</sequence>
<feature type="site" description="Increases nucleophilicity of active site Cys" evidence="8">
    <location>
        <position position="417"/>
    </location>
</feature>
<evidence type="ECO:0000256" key="5">
    <source>
        <dbReference type="ARBA" id="ARBA00022840"/>
    </source>
</evidence>
<reference evidence="11" key="1">
    <citation type="journal article" date="2014" name="Int. J. Syst. Evol. Microbiol.">
        <title>Complete genome sequence of Corynebacterium casei LMG S-19264T (=DSM 44701T), isolated from a smear-ripened cheese.</title>
        <authorList>
            <consortium name="US DOE Joint Genome Institute (JGI-PGF)"/>
            <person name="Walter F."/>
            <person name="Albersmeier A."/>
            <person name="Kalinowski J."/>
            <person name="Ruckert C."/>
        </authorList>
    </citation>
    <scope>NUCLEOTIDE SEQUENCE</scope>
    <source>
        <strain evidence="11">JCM 19596</strain>
    </source>
</reference>
<dbReference type="EC" id="6.3.5.11" evidence="8"/>
<name>A0A830F5L2_9EURY</name>
<dbReference type="NCBIfam" id="NF010471">
    <property type="entry name" value="PRK13896.1"/>
    <property type="match status" value="1"/>
</dbReference>
<evidence type="ECO:0000256" key="4">
    <source>
        <dbReference type="ARBA" id="ARBA00022741"/>
    </source>
</evidence>
<organism evidence="11 12">
    <name type="scientific">Halocalculus aciditolerans</name>
    <dbReference type="NCBI Taxonomy" id="1383812"/>
    <lineage>
        <taxon>Archaea</taxon>
        <taxon>Methanobacteriati</taxon>
        <taxon>Methanobacteriota</taxon>
        <taxon>Stenosarchaea group</taxon>
        <taxon>Halobacteria</taxon>
        <taxon>Halobacteriales</taxon>
        <taxon>Halobacteriaceae</taxon>
        <taxon>Halocalculus</taxon>
    </lineage>
</organism>
<dbReference type="PROSITE" id="PS51273">
    <property type="entry name" value="GATASE_TYPE_1"/>
    <property type="match status" value="1"/>
</dbReference>
<dbReference type="Gene3D" id="3.40.50.880">
    <property type="match status" value="1"/>
</dbReference>
<dbReference type="InterPro" id="IPR002586">
    <property type="entry name" value="CobQ/CobB/MinD/ParA_Nub-bd_dom"/>
</dbReference>
<keyword evidence="5 8" id="KW-0067">ATP-binding</keyword>
<evidence type="ECO:0000259" key="10">
    <source>
        <dbReference type="Pfam" id="PF07685"/>
    </source>
</evidence>
<dbReference type="GO" id="GO:0009236">
    <property type="term" value="P:cobalamin biosynthetic process"/>
    <property type="evidence" value="ECO:0007669"/>
    <property type="project" value="UniProtKB-UniRule"/>
</dbReference>
<evidence type="ECO:0000256" key="2">
    <source>
        <dbReference type="ARBA" id="ARBA00022573"/>
    </source>
</evidence>
<evidence type="ECO:0000256" key="6">
    <source>
        <dbReference type="ARBA" id="ARBA00022842"/>
    </source>
</evidence>
<dbReference type="Pfam" id="PF01656">
    <property type="entry name" value="CbiA"/>
    <property type="match status" value="1"/>
</dbReference>
<dbReference type="InterPro" id="IPR011698">
    <property type="entry name" value="GATase_3"/>
</dbReference>
<dbReference type="PANTHER" id="PTHR43873">
    <property type="entry name" value="COBYRINATE A,C-DIAMIDE SYNTHASE"/>
    <property type="match status" value="1"/>
</dbReference>
<dbReference type="RefSeq" id="WP_188979306.1">
    <property type="nucleotide sequence ID" value="NZ_BMPG01000003.1"/>
</dbReference>
<dbReference type="OrthoDB" id="8896at2157"/>
<evidence type="ECO:0000256" key="7">
    <source>
        <dbReference type="ARBA" id="ARBA00022962"/>
    </source>
</evidence>
<dbReference type="SUPFAM" id="SSF52540">
    <property type="entry name" value="P-loop containing nucleoside triphosphate hydrolases"/>
    <property type="match status" value="1"/>
</dbReference>
<dbReference type="InterPro" id="IPR029062">
    <property type="entry name" value="Class_I_gatase-like"/>
</dbReference>
<keyword evidence="3 8" id="KW-0436">Ligase</keyword>
<dbReference type="NCBIfam" id="TIGR00379">
    <property type="entry name" value="cobB"/>
    <property type="match status" value="1"/>
</dbReference>
<dbReference type="HAMAP" id="MF_00027">
    <property type="entry name" value="CobB_CbiA"/>
    <property type="match status" value="1"/>
</dbReference>
<comment type="function">
    <text evidence="8">Catalyzes the ATP-dependent amidation of the two carboxylate groups at positions a and c of cobyrinate, using either L-glutamine or ammonia as the nitrogen source.</text>
</comment>
<gene>
    <name evidence="8" type="primary">cbiA</name>
    <name evidence="11" type="ORF">GCM10009039_24480</name>
</gene>
<dbReference type="EMBL" id="BMPG01000003">
    <property type="protein sequence ID" value="GGL65710.1"/>
    <property type="molecule type" value="Genomic_DNA"/>
</dbReference>
<comment type="similarity">
    <text evidence="8">Belongs to the CobB/CbiA family.</text>
</comment>
<feature type="domain" description="CobQ/CobB/MinD/ParA nucleotide binding" evidence="9">
    <location>
        <begin position="6"/>
        <end position="184"/>
    </location>
</feature>
<comment type="pathway">
    <text evidence="8">Cofactor biosynthesis; adenosylcobalamin biosynthesis; cob(II)yrinate a,c-diamide from sirohydrochlorin (anaerobic route): step 10/10.</text>
</comment>
<evidence type="ECO:0000313" key="11">
    <source>
        <dbReference type="EMBL" id="GGL65710.1"/>
    </source>
</evidence>
<protein>
    <recommendedName>
        <fullName evidence="8">Cobyrinate a,c-diamide synthase</fullName>
        <ecNumber evidence="8">6.3.5.11</ecNumber>
    </recommendedName>
    <alternativeName>
        <fullName evidence="8">Cobyrinic acid a,c-diamide synthetase</fullName>
    </alternativeName>
</protein>
<dbReference type="AlphaFoldDB" id="A0A830F5L2"/>
<evidence type="ECO:0000256" key="3">
    <source>
        <dbReference type="ARBA" id="ARBA00022598"/>
    </source>
</evidence>
<accession>A0A830F5L2</accession>
<keyword evidence="2 8" id="KW-0169">Cobalamin biosynthesis</keyword>
<keyword evidence="12" id="KW-1185">Reference proteome</keyword>
<feature type="active site" description="Nucleophile" evidence="8">
    <location>
        <position position="314"/>
    </location>
</feature>
<keyword evidence="7 8" id="KW-0315">Glutamine amidotransferase</keyword>